<reference evidence="2 3" key="1">
    <citation type="submission" date="2014-11" db="EMBL/GenBank/DDBJ databases">
        <title>Complete Genome Sequence of Pseudoalteromonas sp. Strain OCN003 Isolated from Kaneohe Bay, Oahu, Hawaii.</title>
        <authorList>
            <person name="Beurmann S."/>
            <person name="Videau P."/>
            <person name="Ushijima B."/>
            <person name="Smith A.M."/>
            <person name="Aeby G.S."/>
            <person name="Callahan S.M."/>
            <person name="Belcaid M."/>
        </authorList>
    </citation>
    <scope>NUCLEOTIDE SEQUENCE [LARGE SCALE GENOMIC DNA]</scope>
    <source>
        <strain evidence="2 3">OCN003</strain>
    </source>
</reference>
<feature type="compositionally biased region" description="Low complexity" evidence="1">
    <location>
        <begin position="9"/>
        <end position="29"/>
    </location>
</feature>
<dbReference type="RefSeq" id="WP_040134900.1">
    <property type="nucleotide sequence ID" value="NZ_CP009889.1"/>
</dbReference>
<sequence length="776" mass="87579">MPFTTDSVNTTNLNNPHTTHTTEQSQSNNDLLDISLSNSELSILLECEYHDSLEQHISDPITLENLHKFTAKQSLEIDKLGKATQAIATEFNLQMSAFFTHIDDLEFDQQSMTFDELDLLSNIDDNDFFQTDFDEFFDDSDIEYSISSTSSLESDDAHWQTFLQNLLSSDNEFNNIDHTNQTNDSELLNSKQPIVKQCFLTPKIANPTGNELCNISIERLIETDKEIRSYEQQSDAIKSQIFAFALHMIEQNSDVDTSLLTASVDSIEAREAINTLAEKAVQFAKNIVISNHFEQNITPSQLTETDAQNYVQGTVLKQNEYQKLTNLVDHFHQHIINDSLPDEIKGSLQALNTQEQLSVLQQAFATLKTHGLVGSQSISDQLQTMMILDAHQFACSEQKLDNVLFELSVANNKTLKPFFNFKHNQAHVHLKQNLQQHLEKFSGGWCTENVEQFAKNMQLTLKENNLSFDRFESQITAKSQLESSTWRGIDDANIANKLVSLRSQDMLSLSLEPKYRISETSSLFSSSHSTLDGEPLDRISLSSPFNLAGENYLIAYSHKTSDASNEITKTLIKCDTSKGSFTPKVIGDHLSLSHNALERLGNWFEANEAIPLQDDLSKHLISANTAKLTNQLRPDFDEIVHRYIPLSDPNSEIIVFHNEQDSNNSVIPKMEFKFKIDPNDPLTTPRLVSIENIDAGSSWVGNPHAKYGHDELINLGKLVPDLYESDDKVYDVPMDIEHTVSLSVAKMLVKQSMADSAAEAYQRAHLKPLEHLLVKV</sequence>
<dbReference type="EMBL" id="CP009889">
    <property type="protein sequence ID" value="AIY66572.1"/>
    <property type="molecule type" value="Genomic_DNA"/>
</dbReference>
<proteinExistence type="predicted"/>
<name>A0A0A7EKU4_9GAMM</name>
<dbReference type="HOGENOM" id="CLU_360503_0_0_6"/>
<accession>A0A0A7EKU4</accession>
<dbReference type="KEGG" id="pseo:OM33_15615"/>
<protein>
    <submittedName>
        <fullName evidence="2">Uncharacterized protein</fullName>
    </submittedName>
</protein>
<gene>
    <name evidence="2" type="ORF">OM33_15615</name>
</gene>
<evidence type="ECO:0000313" key="2">
    <source>
        <dbReference type="EMBL" id="AIY66572.1"/>
    </source>
</evidence>
<organism evidence="2 3">
    <name type="scientific">Pseudoalteromonas piratica</name>
    <dbReference type="NCBI Taxonomy" id="1348114"/>
    <lineage>
        <taxon>Bacteria</taxon>
        <taxon>Pseudomonadati</taxon>
        <taxon>Pseudomonadota</taxon>
        <taxon>Gammaproteobacteria</taxon>
        <taxon>Alteromonadales</taxon>
        <taxon>Pseudoalteromonadaceae</taxon>
        <taxon>Pseudoalteromonas</taxon>
    </lineage>
</organism>
<feature type="region of interest" description="Disordered" evidence="1">
    <location>
        <begin position="1"/>
        <end position="29"/>
    </location>
</feature>
<evidence type="ECO:0000313" key="3">
    <source>
        <dbReference type="Proteomes" id="UP000030341"/>
    </source>
</evidence>
<keyword evidence="3" id="KW-1185">Reference proteome</keyword>
<dbReference type="Proteomes" id="UP000030341">
    <property type="component" value="Chromosome 2"/>
</dbReference>
<dbReference type="STRING" id="1348114.OM33_15615"/>
<evidence type="ECO:0000256" key="1">
    <source>
        <dbReference type="SAM" id="MobiDB-lite"/>
    </source>
</evidence>
<dbReference type="AlphaFoldDB" id="A0A0A7EKU4"/>